<dbReference type="SUPFAM" id="SSF110921">
    <property type="entry name" value="2-isopropylmalate synthase LeuA, allosteric (dimerisation) domain"/>
    <property type="match status" value="1"/>
</dbReference>
<proteinExistence type="predicted"/>
<dbReference type="GO" id="GO:0005739">
    <property type="term" value="C:mitochondrion"/>
    <property type="evidence" value="ECO:0007669"/>
    <property type="project" value="TreeGrafter"/>
</dbReference>
<accession>A0A4Y9Z381</accession>
<dbReference type="Gene3D" id="3.30.160.270">
    <property type="match status" value="1"/>
</dbReference>
<comment type="caution">
    <text evidence="3">The sequence shown here is derived from an EMBL/GenBank/DDBJ whole genome shotgun (WGS) entry which is preliminary data.</text>
</comment>
<dbReference type="EMBL" id="SEKV01000033">
    <property type="protein sequence ID" value="TFY68311.1"/>
    <property type="molecule type" value="Genomic_DNA"/>
</dbReference>
<dbReference type="Proteomes" id="UP000298390">
    <property type="component" value="Unassembled WGS sequence"/>
</dbReference>
<feature type="domain" description="2-isopropylmalate synthase LeuA allosteric (dimerisation)" evidence="2">
    <location>
        <begin position="30"/>
        <end position="123"/>
    </location>
</feature>
<organism evidence="3 4">
    <name type="scientific">Rhodofomes roseus</name>
    <dbReference type="NCBI Taxonomy" id="34475"/>
    <lineage>
        <taxon>Eukaryota</taxon>
        <taxon>Fungi</taxon>
        <taxon>Dikarya</taxon>
        <taxon>Basidiomycota</taxon>
        <taxon>Agaricomycotina</taxon>
        <taxon>Agaricomycetes</taxon>
        <taxon>Polyporales</taxon>
        <taxon>Rhodofomes</taxon>
    </lineage>
</organism>
<evidence type="ECO:0000313" key="4">
    <source>
        <dbReference type="Proteomes" id="UP000298390"/>
    </source>
</evidence>
<dbReference type="GO" id="GO:0009098">
    <property type="term" value="P:L-leucine biosynthetic process"/>
    <property type="evidence" value="ECO:0007669"/>
    <property type="project" value="InterPro"/>
</dbReference>
<dbReference type="PANTHER" id="PTHR46911">
    <property type="match status" value="1"/>
</dbReference>
<gene>
    <name evidence="3" type="ORF">EVJ58_g1090</name>
</gene>
<dbReference type="AlphaFoldDB" id="A0A4Y9Z381"/>
<reference evidence="3 4" key="1">
    <citation type="submission" date="2019-01" db="EMBL/GenBank/DDBJ databases">
        <title>Genome sequencing of the rare red list fungi Fomitopsis rosea.</title>
        <authorList>
            <person name="Buettner E."/>
            <person name="Kellner H."/>
        </authorList>
    </citation>
    <scope>NUCLEOTIDE SEQUENCE [LARGE SCALE GENOMIC DNA]</scope>
    <source>
        <strain evidence="3 4">DSM 105464</strain>
    </source>
</reference>
<dbReference type="PANTHER" id="PTHR46911:SF1">
    <property type="entry name" value="2-ISOPROPYLMALATE SYNTHASE"/>
    <property type="match status" value="1"/>
</dbReference>
<sequence length="125" mass="13471">MIPLNSTSSESASFFEVVQRAARETGGQMSYSDLIQLFKETYAFDIPDKDGRCALQSFKMENLGESGRKELTGESIINAKLTKVAGQGNGLLTAAIVALNEHIDGQLSIREYAEHSIGGGSDVKL</sequence>
<keyword evidence="1" id="KW-0808">Transferase</keyword>
<dbReference type="InterPro" id="IPR013709">
    <property type="entry name" value="2-isopropylmalate_synth_dimer"/>
</dbReference>
<protein>
    <recommendedName>
        <fullName evidence="2">2-isopropylmalate synthase LeuA allosteric (dimerisation) domain-containing protein</fullName>
    </recommendedName>
</protein>
<dbReference type="STRING" id="34475.A0A4Y9Z381"/>
<dbReference type="Pfam" id="PF08502">
    <property type="entry name" value="LeuA_dimer"/>
    <property type="match status" value="1"/>
</dbReference>
<evidence type="ECO:0000259" key="2">
    <source>
        <dbReference type="Pfam" id="PF08502"/>
    </source>
</evidence>
<dbReference type="InterPro" id="IPR036230">
    <property type="entry name" value="LeuA_allosteric_dom_sf"/>
</dbReference>
<dbReference type="GO" id="GO:0003852">
    <property type="term" value="F:2-isopropylmalate synthase activity"/>
    <property type="evidence" value="ECO:0007669"/>
    <property type="project" value="InterPro"/>
</dbReference>
<evidence type="ECO:0000256" key="1">
    <source>
        <dbReference type="ARBA" id="ARBA00022679"/>
    </source>
</evidence>
<name>A0A4Y9Z381_9APHY</name>
<evidence type="ECO:0000313" key="3">
    <source>
        <dbReference type="EMBL" id="TFY68311.1"/>
    </source>
</evidence>